<reference evidence="1 2" key="1">
    <citation type="submission" date="2021-08" db="EMBL/GenBank/DDBJ databases">
        <authorList>
            <person name="Zhang D."/>
            <person name="Zhang A."/>
            <person name="Wang L."/>
        </authorList>
    </citation>
    <scope>NUCLEOTIDE SEQUENCE [LARGE SCALE GENOMIC DNA]</scope>
    <source>
        <strain evidence="1 2">WL0086</strain>
    </source>
</reference>
<dbReference type="Pfam" id="PF00702">
    <property type="entry name" value="Hydrolase"/>
    <property type="match status" value="1"/>
</dbReference>
<dbReference type="SFLD" id="SFLDS00003">
    <property type="entry name" value="Haloacid_Dehalogenase"/>
    <property type="match status" value="1"/>
</dbReference>
<dbReference type="InterPro" id="IPR006439">
    <property type="entry name" value="HAD-SF_hydro_IA"/>
</dbReference>
<dbReference type="InterPro" id="IPR023198">
    <property type="entry name" value="PGP-like_dom2"/>
</dbReference>
<dbReference type="PANTHER" id="PTHR47108:SF1">
    <property type="entry name" value="5-AMINO-6-(5-PHOSPHO-D-RIBITYLAMINO)URACIL PHOSPHATASE, CHLOROPLASTIC"/>
    <property type="match status" value="1"/>
</dbReference>
<accession>A0ABZ1C9Q3</accession>
<organism evidence="1 2">
    <name type="scientific">Actomonas aquatica</name>
    <dbReference type="NCBI Taxonomy" id="2866162"/>
    <lineage>
        <taxon>Bacteria</taxon>
        <taxon>Pseudomonadati</taxon>
        <taxon>Verrucomicrobiota</taxon>
        <taxon>Opitutia</taxon>
        <taxon>Opitutales</taxon>
        <taxon>Opitutaceae</taxon>
        <taxon>Actomonas</taxon>
    </lineage>
</organism>
<dbReference type="Proteomes" id="UP000738431">
    <property type="component" value="Chromosome"/>
</dbReference>
<dbReference type="InterPro" id="IPR036412">
    <property type="entry name" value="HAD-like_sf"/>
</dbReference>
<name>A0ABZ1C9Q3_9BACT</name>
<protein>
    <submittedName>
        <fullName evidence="1">HAD family phosphatase</fullName>
    </submittedName>
</protein>
<dbReference type="SFLD" id="SFLDG01129">
    <property type="entry name" value="C1.5:_HAD__Beta-PGM__Phosphata"/>
    <property type="match status" value="1"/>
</dbReference>
<dbReference type="CDD" id="cd07505">
    <property type="entry name" value="HAD_BPGM-like"/>
    <property type="match status" value="1"/>
</dbReference>
<keyword evidence="2" id="KW-1185">Reference proteome</keyword>
<proteinExistence type="predicted"/>
<dbReference type="NCBIfam" id="TIGR01509">
    <property type="entry name" value="HAD-SF-IA-v3"/>
    <property type="match status" value="1"/>
</dbReference>
<gene>
    <name evidence="1" type="ORF">K1X11_000935</name>
</gene>
<sequence>MTITPDQLGMLFDWDGVIIDSSRQHEESWERLAAEEGKALPDDHFVKGFGKKNEFIIPNLLGWATGPAEVHRLSLRKEALYREIVVEKGLEALPGVHTFLDRLRAAGIPTCVGSSTHRQNIDTILEVMGFTGLFDDIVTAEDVSEGKPHPEVFLKAAGKIDRPPERCVVFEDAFAGIDAARAGGIKVVGVATTHDAATLAPRVDRVVHQLDELSIENLCALVTAR</sequence>
<dbReference type="PRINTS" id="PR00413">
    <property type="entry name" value="HADHALOGNASE"/>
</dbReference>
<evidence type="ECO:0000313" key="1">
    <source>
        <dbReference type="EMBL" id="WRQ87953.1"/>
    </source>
</evidence>
<reference evidence="1 2" key="2">
    <citation type="submission" date="2023-12" db="EMBL/GenBank/DDBJ databases">
        <title>Description of an unclassified Opitutus bacterium of Verrucomicrobiota.</title>
        <authorList>
            <person name="Zhang D.-F."/>
        </authorList>
    </citation>
    <scope>NUCLEOTIDE SEQUENCE [LARGE SCALE GENOMIC DNA]</scope>
    <source>
        <strain evidence="1 2">WL0086</strain>
    </source>
</reference>
<dbReference type="PANTHER" id="PTHR47108">
    <property type="entry name" value="5-AMINO-6-(5-PHOSPHO-D-RIBITYLAMINO)URACIL PHOSPHATASE, CHLOROPLASTIC"/>
    <property type="match status" value="1"/>
</dbReference>
<dbReference type="SUPFAM" id="SSF56784">
    <property type="entry name" value="HAD-like"/>
    <property type="match status" value="1"/>
</dbReference>
<evidence type="ECO:0000313" key="2">
    <source>
        <dbReference type="Proteomes" id="UP000738431"/>
    </source>
</evidence>
<dbReference type="RefSeq" id="WP_221029011.1">
    <property type="nucleotide sequence ID" value="NZ_CP139781.1"/>
</dbReference>
<dbReference type="SFLD" id="SFLDG01135">
    <property type="entry name" value="C1.5.6:_HAD__Beta-PGM__Phospha"/>
    <property type="match status" value="1"/>
</dbReference>
<dbReference type="Gene3D" id="3.40.50.1000">
    <property type="entry name" value="HAD superfamily/HAD-like"/>
    <property type="match status" value="1"/>
</dbReference>
<dbReference type="InterPro" id="IPR023214">
    <property type="entry name" value="HAD_sf"/>
</dbReference>
<dbReference type="Gene3D" id="1.10.150.240">
    <property type="entry name" value="Putative phosphatase, domain 2"/>
    <property type="match status" value="1"/>
</dbReference>
<dbReference type="EMBL" id="CP139781">
    <property type="protein sequence ID" value="WRQ87953.1"/>
    <property type="molecule type" value="Genomic_DNA"/>
</dbReference>